<dbReference type="Gene3D" id="3.10.10.10">
    <property type="entry name" value="HIV Type 1 Reverse Transcriptase, subunit A, domain 1"/>
    <property type="match status" value="1"/>
</dbReference>
<evidence type="ECO:0000313" key="3">
    <source>
        <dbReference type="Proteomes" id="UP001143981"/>
    </source>
</evidence>
<dbReference type="Proteomes" id="UP001143981">
    <property type="component" value="Unassembled WGS sequence"/>
</dbReference>
<name>A0A9W7Y6L1_9FUNG</name>
<proteinExistence type="predicted"/>
<dbReference type="OrthoDB" id="5592719at2759"/>
<dbReference type="SUPFAM" id="SSF56672">
    <property type="entry name" value="DNA/RNA polymerases"/>
    <property type="match status" value="1"/>
</dbReference>
<dbReference type="AlphaFoldDB" id="A0A9W7Y6L1"/>
<dbReference type="Gene3D" id="3.30.70.270">
    <property type="match status" value="1"/>
</dbReference>
<protein>
    <recommendedName>
        <fullName evidence="1">Reverse transcriptase/retrotransposon-derived protein RNase H-like domain-containing protein</fullName>
    </recommendedName>
</protein>
<dbReference type="Pfam" id="PF17919">
    <property type="entry name" value="RT_RNaseH_2"/>
    <property type="match status" value="1"/>
</dbReference>
<dbReference type="InterPro" id="IPR041577">
    <property type="entry name" value="RT_RNaseH_2"/>
</dbReference>
<dbReference type="InterPro" id="IPR043128">
    <property type="entry name" value="Rev_trsase/Diguanyl_cyclase"/>
</dbReference>
<dbReference type="CDD" id="cd00303">
    <property type="entry name" value="retropepsin_like"/>
    <property type="match status" value="1"/>
</dbReference>
<evidence type="ECO:0000259" key="1">
    <source>
        <dbReference type="Pfam" id="PF17919"/>
    </source>
</evidence>
<dbReference type="PANTHER" id="PTHR33064:SF37">
    <property type="entry name" value="RIBONUCLEASE H"/>
    <property type="match status" value="1"/>
</dbReference>
<dbReference type="EMBL" id="JANBOI010001873">
    <property type="protein sequence ID" value="KAJ1725959.1"/>
    <property type="molecule type" value="Genomic_DNA"/>
</dbReference>
<dbReference type="InterPro" id="IPR051320">
    <property type="entry name" value="Viral_Replic_Matur_Polypro"/>
</dbReference>
<dbReference type="InterPro" id="IPR043502">
    <property type="entry name" value="DNA/RNA_pol_sf"/>
</dbReference>
<accession>A0A9W7Y6L1</accession>
<reference evidence="2" key="1">
    <citation type="submission" date="2022-07" db="EMBL/GenBank/DDBJ databases">
        <title>Phylogenomic reconstructions and comparative analyses of Kickxellomycotina fungi.</title>
        <authorList>
            <person name="Reynolds N.K."/>
            <person name="Stajich J.E."/>
            <person name="Barry K."/>
            <person name="Grigoriev I.V."/>
            <person name="Crous P."/>
            <person name="Smith M.E."/>
        </authorList>
    </citation>
    <scope>NUCLEOTIDE SEQUENCE</scope>
    <source>
        <strain evidence="2">BCRC 34381</strain>
    </source>
</reference>
<comment type="caution">
    <text evidence="2">The sequence shown here is derived from an EMBL/GenBank/DDBJ whole genome shotgun (WGS) entry which is preliminary data.</text>
</comment>
<feature type="domain" description="Reverse transcriptase/retrotransposon-derived protein RNase H-like" evidence="1">
    <location>
        <begin position="546"/>
        <end position="636"/>
    </location>
</feature>
<feature type="non-terminal residue" evidence="2">
    <location>
        <position position="694"/>
    </location>
</feature>
<organism evidence="2 3">
    <name type="scientific">Coemansia biformis</name>
    <dbReference type="NCBI Taxonomy" id="1286918"/>
    <lineage>
        <taxon>Eukaryota</taxon>
        <taxon>Fungi</taxon>
        <taxon>Fungi incertae sedis</taxon>
        <taxon>Zoopagomycota</taxon>
        <taxon>Kickxellomycotina</taxon>
        <taxon>Kickxellomycetes</taxon>
        <taxon>Kickxellales</taxon>
        <taxon>Kickxellaceae</taxon>
        <taxon>Coemansia</taxon>
    </lineage>
</organism>
<dbReference type="PANTHER" id="PTHR33064">
    <property type="entry name" value="POL PROTEIN"/>
    <property type="match status" value="1"/>
</dbReference>
<keyword evidence="3" id="KW-1185">Reference proteome</keyword>
<sequence length="694" mass="76158">MTTIPNASAKGIPIHAVGDTGSQVMLVTLEAARRLGLCITRHLCPLLKPLWPDGTPHVAYGRANVELRVENSPRAWAHAVIVDWRCRWEVLLGRDTLATLGVSPASPAMLHRSNGATTIPNHASKHIDGLWHCTMEAAYEDFPDMAPSHDLATAVTAEPSTATAQIPEPMHTHLMHAQLALPTGFFVKECNDEFVRLDVLYPKATPNSISKHTHHQCMSGASAQALAAELWTACLVLREYPGGCPPPATYVPIWPPMHDGTKSLFIMQHSLSPAAREAVENTAQVRLWYGIDEESGAFSQLPIFTKSKPRTDECRVLFNDSGNNCLNMHSISMQLPHPAKHVQFLCDVRIVLSIDMALFFTQLHLAADVADFWVYDGAHYGKLHTRRMVQGNSESPAIAQAFLTHVLGTAKSLHSKLLIYINNVYLKDAAGDEAAHIRDVGIMLCCLATANVMVNMCKSLWCATSGVEVLGHTWSANCSWVPFDHRVATLQGMDFPVMVSSIRRLCGSINSISEHIPWSQALLAPFYEATGKVRLTKANQDALREPWAALQQALLDVCALYVPLPGAPLILHTDAAGAGVRGVLLAQRLDDPEDLAPVAYFSRTFGGQQGSKPSVWREACTAYEAVKYFYPYLDGCANFWLETNCAVVVSLHTHKTTNDGDALAHFKLGLSELGVKKNMIFHRPGVDQQTADWL</sequence>
<gene>
    <name evidence="2" type="ORF">LPJ61_005520</name>
</gene>
<evidence type="ECO:0000313" key="2">
    <source>
        <dbReference type="EMBL" id="KAJ1725959.1"/>
    </source>
</evidence>